<protein>
    <submittedName>
        <fullName evidence="2">FIG092679: Fe-S oxidoreductase</fullName>
    </submittedName>
</protein>
<dbReference type="NCBIfam" id="TIGR03936">
    <property type="entry name" value="sam_1_link_chp"/>
    <property type="match status" value="1"/>
</dbReference>
<dbReference type="SMART" id="SM00729">
    <property type="entry name" value="Elp3"/>
    <property type="match status" value="1"/>
</dbReference>
<dbReference type="PROSITE" id="PS51918">
    <property type="entry name" value="RADICAL_SAM"/>
    <property type="match status" value="1"/>
</dbReference>
<reference evidence="2" key="1">
    <citation type="submission" date="2018-06" db="EMBL/GenBank/DDBJ databases">
        <authorList>
            <person name="Zhirakovskaya E."/>
        </authorList>
    </citation>
    <scope>NUCLEOTIDE SEQUENCE</scope>
</reference>
<dbReference type="NCBIfam" id="TIGR03960">
    <property type="entry name" value="rSAM_fuse_unch"/>
    <property type="match status" value="1"/>
</dbReference>
<dbReference type="InterPro" id="IPR023862">
    <property type="entry name" value="CHP03960_rSAM"/>
</dbReference>
<sequence length="844" mass="95066">MNNISMERFERVLESVKKASTYLGVEKNSVHKDHEKIDASIALAFPDLYEIGMSHLGLKILYNVINGQPDLVAERVFTPGEDFATAIKSENMPFMSLETRRPLKDFDILGFTIPYELSYTNMLWMLDLAGIPLKTLDRDDATTFVIGGGAGVYNVEPVAEFFDCFVLGDGEETVLTVMRLIASQKGKPRNETLEKLSHVPGVYVPSLFDVSYDTEGKIEKVSPKLAEYKKATRVFLPTLSESPFPYEIVIPFGKPVQDRLNVEIDRGCTQGCRFCQAGTTYRPVRERTPAEIMAIIEKALGLTGYDSVTVTSLSAGDYSKIEPLLSTLMNRYEGEKVGVSLPSLRSDTVTSNIIREVGRVKKTGFTITSEAGTQRLRDVLNKNVTDEAIIRVATNLLESGWRSLKLYFMIGLPTETDEDVEAIFKLSDKLAQLTVNKKRFQTITVSVSNFVPKPHTAFQWVGQDSIESLIRKKERLFDLIRRNKRLRLKWNNAKMSFLEAVFSRGDRKLSRVVERAYRTGCKMDAWTEFFSYDGWMAAFKEEGIEPEFYANRDFDLDETLPWDHIDTGLTKKFFLREWKHAQKAEMTGDCKTANCEGCGLDPNTCFKPYDWPEVEKPEADQSTQKNRFKYRLTYTKTGLVKFLAHLETVSVLTRAIRIAKLPVMYSEGYSPHPRISFGPALPVGVESYAEAMDIEFSSKFAAEPLLQILNSVTPRGFNFTDCEEISIGTKSISSLIKGAEYKIAFRNAMPEEQINTAIKSFMESESRIIVREGPSGKSIDTRPMIKEITTISNLAGIRFKTVNSPTGSVRPNEVVKALFADNTPEIASITKLANILNMQDKIAI</sequence>
<dbReference type="SFLD" id="SFLDS00029">
    <property type="entry name" value="Radical_SAM"/>
    <property type="match status" value="1"/>
</dbReference>
<dbReference type="CDD" id="cd01335">
    <property type="entry name" value="Radical_SAM"/>
    <property type="match status" value="1"/>
</dbReference>
<feature type="domain" description="Radical SAM core" evidence="1">
    <location>
        <begin position="254"/>
        <end position="487"/>
    </location>
</feature>
<dbReference type="InterPro" id="IPR018768">
    <property type="entry name" value="DUF2344"/>
</dbReference>
<dbReference type="GO" id="GO:0051536">
    <property type="term" value="F:iron-sulfur cluster binding"/>
    <property type="evidence" value="ECO:0007669"/>
    <property type="project" value="InterPro"/>
</dbReference>
<dbReference type="PANTHER" id="PTHR42731">
    <property type="entry name" value="SLL1084 PROTEIN"/>
    <property type="match status" value="1"/>
</dbReference>
<accession>A0A3B1CB31</accession>
<evidence type="ECO:0000259" key="1">
    <source>
        <dbReference type="PROSITE" id="PS51918"/>
    </source>
</evidence>
<evidence type="ECO:0000313" key="2">
    <source>
        <dbReference type="EMBL" id="VAX21138.1"/>
    </source>
</evidence>
<dbReference type="PANTHER" id="PTHR42731:SF1">
    <property type="entry name" value="RADICAL SAM DOMAIN PROTEIN"/>
    <property type="match status" value="1"/>
</dbReference>
<dbReference type="InterPro" id="IPR023404">
    <property type="entry name" value="rSAM_horseshoe"/>
</dbReference>
<dbReference type="Pfam" id="PF04055">
    <property type="entry name" value="Radical_SAM"/>
    <property type="match status" value="1"/>
</dbReference>
<dbReference type="InterPro" id="IPR045784">
    <property type="entry name" value="Radical_SAM_N2"/>
</dbReference>
<dbReference type="Pfam" id="PF19864">
    <property type="entry name" value="Radical_SAM_N2"/>
    <property type="match status" value="1"/>
</dbReference>
<dbReference type="InterPro" id="IPR006638">
    <property type="entry name" value="Elp3/MiaA/NifB-like_rSAM"/>
</dbReference>
<dbReference type="InterPro" id="IPR058240">
    <property type="entry name" value="rSAM_sf"/>
</dbReference>
<organism evidence="2">
    <name type="scientific">hydrothermal vent metagenome</name>
    <dbReference type="NCBI Taxonomy" id="652676"/>
    <lineage>
        <taxon>unclassified sequences</taxon>
        <taxon>metagenomes</taxon>
        <taxon>ecological metagenomes</taxon>
    </lineage>
</organism>
<dbReference type="InterPro" id="IPR007197">
    <property type="entry name" value="rSAM"/>
</dbReference>
<dbReference type="SFLD" id="SFLDG01082">
    <property type="entry name" value="B12-binding_domain_containing"/>
    <property type="match status" value="1"/>
</dbReference>
<proteinExistence type="predicted"/>
<name>A0A3B1CB31_9ZZZZ</name>
<dbReference type="SUPFAM" id="SSF102114">
    <property type="entry name" value="Radical SAM enzymes"/>
    <property type="match status" value="1"/>
</dbReference>
<dbReference type="EMBL" id="UOGC01000115">
    <property type="protein sequence ID" value="VAX21138.1"/>
    <property type="molecule type" value="Genomic_DNA"/>
</dbReference>
<dbReference type="GO" id="GO:0003824">
    <property type="term" value="F:catalytic activity"/>
    <property type="evidence" value="ECO:0007669"/>
    <property type="project" value="InterPro"/>
</dbReference>
<dbReference type="AlphaFoldDB" id="A0A3B1CB31"/>
<dbReference type="Pfam" id="PF10105">
    <property type="entry name" value="DUF2344"/>
    <property type="match status" value="1"/>
</dbReference>
<gene>
    <name evidence="2" type="ORF">MNBD_NITROSPINAE01-1824</name>
</gene>
<dbReference type="Gene3D" id="3.80.30.20">
    <property type="entry name" value="tm_1862 like domain"/>
    <property type="match status" value="1"/>
</dbReference>